<keyword evidence="2" id="KW-1185">Reference proteome</keyword>
<proteinExistence type="predicted"/>
<reference evidence="2" key="1">
    <citation type="submission" date="2018-07" db="EMBL/GenBank/DDBJ databases">
        <title>Giant CbK-like Caulobacter bacteriophages have genetically divergent genomes.</title>
        <authorList>
            <person name="Wilson K.M."/>
            <person name="Ely B."/>
        </authorList>
    </citation>
    <scope>NUCLEOTIDE SEQUENCE [LARGE SCALE GENOMIC DNA]</scope>
</reference>
<reference evidence="1 2" key="2">
    <citation type="submission" date="2018-09" db="EMBL/GenBank/DDBJ databases">
        <title>Giant CbK-like Caulobacter bacteriophages have genetically divergent genomes.</title>
        <authorList>
            <person name="Wilson K."/>
            <person name="Ely B."/>
        </authorList>
    </citation>
    <scope>NUCLEOTIDE SEQUENCE [LARGE SCALE GENOMIC DNA]</scope>
</reference>
<organism evidence="1 2">
    <name type="scientific">Caulobacter phage CcrBL9</name>
    <dbReference type="NCBI Taxonomy" id="2283270"/>
    <lineage>
        <taxon>Viruses</taxon>
        <taxon>Duplodnaviria</taxon>
        <taxon>Heunggongvirae</taxon>
        <taxon>Uroviricota</taxon>
        <taxon>Caudoviricetes</taxon>
        <taxon>Jeanschmidtviridae</taxon>
        <taxon>Bertelyvirus</taxon>
        <taxon>Bertelyvirus BL9</taxon>
    </lineage>
</organism>
<evidence type="ECO:0000313" key="1">
    <source>
        <dbReference type="EMBL" id="AXQ69163.1"/>
    </source>
</evidence>
<gene>
    <name evidence="1" type="ORF">CcrBL9_gp139</name>
</gene>
<accession>A0A385EBJ6</accession>
<dbReference type="Proteomes" id="UP000259421">
    <property type="component" value="Segment"/>
</dbReference>
<evidence type="ECO:0000313" key="2">
    <source>
        <dbReference type="Proteomes" id="UP000259421"/>
    </source>
</evidence>
<dbReference type="EMBL" id="MH588546">
    <property type="protein sequence ID" value="AXQ69163.1"/>
    <property type="molecule type" value="Genomic_DNA"/>
</dbReference>
<protein>
    <submittedName>
        <fullName evidence="1">Uncharacterized protein</fullName>
    </submittedName>
</protein>
<sequence length="260" mass="27348">MAIQNLRSEISDSLPNLLPGMIAINIPDDMLWVRKEGRRTRVKLADVRDRAPPANGLPGAPLVREGGKAVWDDAQAPSSVVNGVIRVDLPPASGVFAIPGAQITGFGADRFLGINAVEVAPFYVRSDSVTITQLSVGIKSASPGAIRIGICDALGIIITDQLISAPVQGANVVTLGAPRLLPRGTYRTILWASAATTFGSANASAPEQGWGLTNSSLLFTRAYQGLKDMSAGIGSLPTLSARNTNEPGQDKLVMLRWTTP</sequence>
<name>A0A385EBJ6_9CAUD</name>